<feature type="domain" description="Bacterial Ig-like" evidence="3">
    <location>
        <begin position="907"/>
        <end position="991"/>
    </location>
</feature>
<dbReference type="InterPro" id="IPR018511">
    <property type="entry name" value="Hemolysin-typ_Ca-bd_CS"/>
</dbReference>
<evidence type="ECO:0000259" key="3">
    <source>
        <dbReference type="Pfam" id="PF19077"/>
    </source>
</evidence>
<dbReference type="InterPro" id="IPR001343">
    <property type="entry name" value="Hemolysn_Ca-bd"/>
</dbReference>
<feature type="domain" description="Bacterial Ig-like" evidence="3">
    <location>
        <begin position="708"/>
        <end position="795"/>
    </location>
</feature>
<name>A0A081RDY0_SPHCR</name>
<feature type="domain" description="Bacterial Ig" evidence="2">
    <location>
        <begin position="340"/>
        <end position="417"/>
    </location>
</feature>
<dbReference type="NCBIfam" id="NF033677">
    <property type="entry name" value="biofilm_BapA_N"/>
    <property type="match status" value="1"/>
</dbReference>
<feature type="domain" description="Bacterial Ig-like" evidence="3">
    <location>
        <begin position="426"/>
        <end position="513"/>
    </location>
</feature>
<feature type="domain" description="Bacterial Ig-like" evidence="3">
    <location>
        <begin position="997"/>
        <end position="1091"/>
    </location>
</feature>
<feature type="domain" description="Bacterial Ig-like" evidence="3">
    <location>
        <begin position="615"/>
        <end position="701"/>
    </location>
</feature>
<dbReference type="Pfam" id="PF00353">
    <property type="entry name" value="HemolysinCabind"/>
    <property type="match status" value="1"/>
</dbReference>
<evidence type="ECO:0000259" key="4">
    <source>
        <dbReference type="Pfam" id="PF22783"/>
    </source>
</evidence>
<evidence type="ECO:0000313" key="6">
    <source>
        <dbReference type="Proteomes" id="UP000028411"/>
    </source>
</evidence>
<comment type="caution">
    <text evidence="5">The sequence shown here is derived from an EMBL/GenBank/DDBJ whole genome shotgun (WGS) entry which is preliminary data.</text>
</comment>
<dbReference type="GO" id="GO:0005509">
    <property type="term" value="F:calcium ion binding"/>
    <property type="evidence" value="ECO:0007669"/>
    <property type="project" value="InterPro"/>
</dbReference>
<feature type="region of interest" description="Disordered" evidence="1">
    <location>
        <begin position="427"/>
        <end position="448"/>
    </location>
</feature>
<evidence type="ECO:0000256" key="1">
    <source>
        <dbReference type="SAM" id="MobiDB-lite"/>
    </source>
</evidence>
<reference evidence="5 6" key="1">
    <citation type="submission" date="2014-02" db="EMBL/GenBank/DDBJ databases">
        <title>Whole genome sequence of Sphingobium chlorophenolicum NBRC 16172.</title>
        <authorList>
            <person name="Gan H.M."/>
            <person name="Gan H.Y."/>
            <person name="Chew T.H."/>
            <person name="Savka M.A."/>
        </authorList>
    </citation>
    <scope>NUCLEOTIDE SEQUENCE [LARGE SCALE GENOMIC DNA]</scope>
    <source>
        <strain evidence="5 6">NBRC 16172</strain>
    </source>
</reference>
<feature type="domain" description="Biofilm-associated protein BapA-like prefix-like" evidence="4">
    <location>
        <begin position="19"/>
        <end position="93"/>
    </location>
</feature>
<proteinExistence type="predicted"/>
<dbReference type="Pfam" id="PF17936">
    <property type="entry name" value="Big_6"/>
    <property type="match status" value="3"/>
</dbReference>
<sequence>MQLSAKVASETKQLQTVKTRIISDKIAISPGEHVALDISRNMVDNYSREGSDLVIHLKDGQTLRIEHYYGSLDKSSHLYLLDDYQQLVAVDLTPAAGGALLPGYTPLGIAAEFAAAGGSGGLGTAGILGGLLLGGGAIAAAAGGGGGGNRSPNGGGQNPTQPTPDTTAPAAASNLAINAAGTTLTGAAEAGATVRIDVNGDGTPDYSATADANGRFSVTLNPPLVNDENVSVTVRDAAGNTSPPASVHAPDLTPPQPATGVTVSPDGTSVTGQAEPGATVSVDTDGDGIPDASATAGDNGNFTVPLSPPLIDSETVSVVVTDPGGNHSTPVTAVAPDLTAPPAPLLDLSNGAQISGTAEPGSTVTISTGGVALGQTTADGAGDWTFTPTSPLPDGTVVTATATDAAGNTGPQASTTVDALPPALTIDSGTVASGGSTNDTTPTISGSGAPANGTVTILDNGIAVGTATADGAGAWTFTSAALTDGTTHAFTAQATDAAGNTGTSGAYTISIDTTAPALTIDTGTVASGSSTNDTTPTINGSGAPANGTVTILDNGVAVGTATADGAGAWTFTSPTLTDGTTHAFTAQATDAAGNTGTSGAYTISIDTTSPAITIDTGTVASGGSTNDTTPTINGSGAPANSTVTILDNGIAVGTATADGAGAWSFTSPALTDGTTHAFTAEATDAAGNTGTSSAYTISIDTTAPALTIDTGTVASGSSTNDTTPAISGSGAPANGTVTILDNGVAVGTATADGAGAWTFTSPTLTDGTTHAFTAEATDAAGNTGTSGAYTIAIDTTPPAVTIDTGTVASGSSTNDTTPTISGSGAPANSTVTILDNGIAVGTATADGAGAWTFTSPALTDGTTHAFTVQATDAAGNTGTSSAYTISIDTTPPTVAITGASDNFAPITGPLADGSSTNDTTPTIDGTGPANSTVTILDNGIAVGTATSDGTSAWSFTSPALTDGTTHAFTAQATDAAGNTGTSSAYTISIDTTAPTQTVNVTSIADDTETAGDFITQDTSPTILGTLSATLDAGDAVQISLDGGTTWTDATVDGTSWFFGPGNLATGSYTADVRVVDAAGNIGNTDSQAFQITAPTAHNPLVVDNSSGLLGLVSAEALGILTIGGGNRIVTDVDNNLSQVVFRYEALVAVGATLQYSSALAAELGLQVVSSTSGILGLIGYTSTLTITPATGTTMDNLAVNELLNTIHFDTVLSGLGGGLLAAVLAGTTITATDSTGLIGSANAGALVDASVLNFAANSTVVEGTGGSDTLNANSAAGSQIYGHGGDDTLNGGAGNDLLRGGAGADTLHGGAGSDVLIYDAADDVAGHFIDGGTGAGTDGSAIDTLLLGAGINLTIDANTHIQNIERVDLGAGNGANSLTLTADGVLAATEAAHTLTIAGGSADTVTMLGAQITGQQLVDGHAYNVYTFGANTILVEDAVLVAA</sequence>
<dbReference type="Pfam" id="PF19077">
    <property type="entry name" value="Big_13"/>
    <property type="match status" value="7"/>
</dbReference>
<feature type="region of interest" description="Disordered" evidence="1">
    <location>
        <begin position="236"/>
        <end position="303"/>
    </location>
</feature>
<dbReference type="eggNOG" id="COG4932">
    <property type="taxonomic scope" value="Bacteria"/>
</dbReference>
<dbReference type="PROSITE" id="PS00330">
    <property type="entry name" value="HEMOLYSIN_CALCIUM"/>
    <property type="match status" value="2"/>
</dbReference>
<evidence type="ECO:0000259" key="2">
    <source>
        <dbReference type="Pfam" id="PF17936"/>
    </source>
</evidence>
<dbReference type="InterPro" id="IPR041498">
    <property type="entry name" value="Big_6"/>
</dbReference>
<dbReference type="OrthoDB" id="8481600at2"/>
<dbReference type="NCBIfam" id="NF033510">
    <property type="entry name" value="Ca_tandemer"/>
    <property type="match status" value="10"/>
</dbReference>
<feature type="compositionally biased region" description="Polar residues" evidence="1">
    <location>
        <begin position="259"/>
        <end position="272"/>
    </location>
</feature>
<accession>A0A081RDY0</accession>
<dbReference type="RefSeq" id="WP_051749724.1">
    <property type="nucleotide sequence ID" value="NZ_JFHR01000023.1"/>
</dbReference>
<dbReference type="EMBL" id="JFHR01000023">
    <property type="protein sequence ID" value="KEQ53403.1"/>
    <property type="molecule type" value="Genomic_DNA"/>
</dbReference>
<dbReference type="InterPro" id="IPR048051">
    <property type="entry name" value="BapA-like_prefix-like"/>
</dbReference>
<dbReference type="PATRIC" id="fig|46429.4.peg.2242"/>
<dbReference type="PRINTS" id="PR00313">
    <property type="entry name" value="CABNDNGRPT"/>
</dbReference>
<evidence type="ECO:0000313" key="5">
    <source>
        <dbReference type="EMBL" id="KEQ53403.1"/>
    </source>
</evidence>
<feature type="domain" description="Bacterial Ig-like" evidence="3">
    <location>
        <begin position="520"/>
        <end position="607"/>
    </location>
</feature>
<dbReference type="InterPro" id="IPR013783">
    <property type="entry name" value="Ig-like_fold"/>
</dbReference>
<feature type="compositionally biased region" description="Polar residues" evidence="1">
    <location>
        <begin position="427"/>
        <end position="446"/>
    </location>
</feature>
<dbReference type="Proteomes" id="UP000028411">
    <property type="component" value="Unassembled WGS sequence"/>
</dbReference>
<feature type="domain" description="Bacterial Ig-like" evidence="3">
    <location>
        <begin position="802"/>
        <end position="889"/>
    </location>
</feature>
<gene>
    <name evidence="5" type="ORF">BV95_02266</name>
</gene>
<dbReference type="Pfam" id="PF22783">
    <property type="entry name" value="BapA_N"/>
    <property type="match status" value="1"/>
</dbReference>
<feature type="region of interest" description="Disordered" evidence="1">
    <location>
        <begin position="144"/>
        <end position="169"/>
    </location>
</feature>
<feature type="compositionally biased region" description="Low complexity" evidence="1">
    <location>
        <begin position="159"/>
        <end position="169"/>
    </location>
</feature>
<feature type="domain" description="Bacterial Ig" evidence="2">
    <location>
        <begin position="255"/>
        <end position="337"/>
    </location>
</feature>
<feature type="compositionally biased region" description="Gly residues" evidence="1">
    <location>
        <begin position="144"/>
        <end position="157"/>
    </location>
</feature>
<dbReference type="eggNOG" id="COG2931">
    <property type="taxonomic scope" value="Bacteria"/>
</dbReference>
<protein>
    <submittedName>
        <fullName evidence="5">Large repetitive protein</fullName>
    </submittedName>
</protein>
<feature type="domain" description="Bacterial Ig" evidence="2">
    <location>
        <begin position="168"/>
        <end position="251"/>
    </location>
</feature>
<dbReference type="Gene3D" id="2.60.40.10">
    <property type="entry name" value="Immunoglobulins"/>
    <property type="match status" value="10"/>
</dbReference>
<dbReference type="InterPro" id="IPR044016">
    <property type="entry name" value="Big_13"/>
</dbReference>
<organism evidence="5 6">
    <name type="scientific">Sphingobium chlorophenolicum</name>
    <dbReference type="NCBI Taxonomy" id="46429"/>
    <lineage>
        <taxon>Bacteria</taxon>
        <taxon>Pseudomonadati</taxon>
        <taxon>Pseudomonadota</taxon>
        <taxon>Alphaproteobacteria</taxon>
        <taxon>Sphingomonadales</taxon>
        <taxon>Sphingomonadaceae</taxon>
        <taxon>Sphingobium</taxon>
    </lineage>
</organism>